<accession>A0AAU6SDY7</accession>
<feature type="region of interest" description="Disordered" evidence="1">
    <location>
        <begin position="51"/>
        <end position="85"/>
    </location>
</feature>
<evidence type="ECO:0000313" key="2">
    <source>
        <dbReference type="EMBL" id="WZO35132.1"/>
    </source>
</evidence>
<proteinExistence type="predicted"/>
<feature type="compositionally biased region" description="Basic and acidic residues" evidence="1">
    <location>
        <begin position="76"/>
        <end position="85"/>
    </location>
</feature>
<evidence type="ECO:0000256" key="1">
    <source>
        <dbReference type="SAM" id="MobiDB-lite"/>
    </source>
</evidence>
<name>A0AAU6SDY7_9MICO</name>
<gene>
    <name evidence="2" type="ORF">MRBLWS13_002812</name>
</gene>
<feature type="compositionally biased region" description="Pro residues" evidence="1">
    <location>
        <begin position="61"/>
        <end position="71"/>
    </location>
</feature>
<reference evidence="2" key="1">
    <citation type="submission" date="2024-04" db="EMBL/GenBank/DDBJ databases">
        <authorList>
            <person name="Roder T."/>
            <person name="Oberhansli S."/>
            <person name="Kreuzer M."/>
        </authorList>
    </citation>
    <scope>NUCLEOTIDE SEQUENCE</scope>
    <source>
        <strain evidence="2">LWS13-1.2</strain>
    </source>
</reference>
<sequence>MKVVQDSGSVEFRGIQASIGRALGGQRVCVMDAGKTVIFFDLRGTIIIEHPLAQTRSHPRQQPPTPRPRPQPTMRDVMHRLSEMS</sequence>
<dbReference type="AlphaFoldDB" id="A0AAU6SDY7"/>
<dbReference type="EMBL" id="CP151632">
    <property type="protein sequence ID" value="WZO35132.1"/>
    <property type="molecule type" value="Genomic_DNA"/>
</dbReference>
<protein>
    <submittedName>
        <fullName evidence="2">Uncharacterized protein</fullName>
    </submittedName>
</protein>
<organism evidence="2">
    <name type="scientific">Microbacterium sp. LWS13-1.2</name>
    <dbReference type="NCBI Taxonomy" id="3135264"/>
    <lineage>
        <taxon>Bacteria</taxon>
        <taxon>Bacillati</taxon>
        <taxon>Actinomycetota</taxon>
        <taxon>Actinomycetes</taxon>
        <taxon>Micrococcales</taxon>
        <taxon>Microbacteriaceae</taxon>
        <taxon>Microbacterium</taxon>
    </lineage>
</organism>
<dbReference type="RefSeq" id="WP_349425965.1">
    <property type="nucleotide sequence ID" value="NZ_CP151632.1"/>
</dbReference>